<dbReference type="InterPro" id="IPR016032">
    <property type="entry name" value="Sig_transdc_resp-reg_C-effctor"/>
</dbReference>
<dbReference type="CDD" id="cd00383">
    <property type="entry name" value="trans_reg_C"/>
    <property type="match status" value="1"/>
</dbReference>
<dbReference type="FunFam" id="1.10.10.10:FF:000018">
    <property type="entry name" value="DNA-binding response regulator ResD"/>
    <property type="match status" value="1"/>
</dbReference>
<dbReference type="Pfam" id="PF00486">
    <property type="entry name" value="Trans_reg_C"/>
    <property type="match status" value="1"/>
</dbReference>
<evidence type="ECO:0000313" key="11">
    <source>
        <dbReference type="EMBL" id="GGG18461.1"/>
    </source>
</evidence>
<evidence type="ECO:0000259" key="9">
    <source>
        <dbReference type="PROSITE" id="PS50110"/>
    </source>
</evidence>
<dbReference type="PROSITE" id="PS51755">
    <property type="entry name" value="OMPR_PHOB"/>
    <property type="match status" value="1"/>
</dbReference>
<reference evidence="11" key="1">
    <citation type="journal article" date="2014" name="Int. J. Syst. Evol. Microbiol.">
        <title>Complete genome sequence of Corynebacterium casei LMG S-19264T (=DSM 44701T), isolated from a smear-ripened cheese.</title>
        <authorList>
            <consortium name="US DOE Joint Genome Institute (JGI-PGF)"/>
            <person name="Walter F."/>
            <person name="Albersmeier A."/>
            <person name="Kalinowski J."/>
            <person name="Ruckert C."/>
        </authorList>
    </citation>
    <scope>NUCLEOTIDE SEQUENCE</scope>
    <source>
        <strain evidence="11">CGMCC 1.15760</strain>
    </source>
</reference>
<dbReference type="GO" id="GO:0006355">
    <property type="term" value="P:regulation of DNA-templated transcription"/>
    <property type="evidence" value="ECO:0007669"/>
    <property type="project" value="InterPro"/>
</dbReference>
<dbReference type="FunFam" id="3.40.50.2300:FF:000001">
    <property type="entry name" value="DNA-binding response regulator PhoB"/>
    <property type="match status" value="1"/>
</dbReference>
<keyword evidence="4" id="KW-0805">Transcription regulation</keyword>
<dbReference type="SMART" id="SM00448">
    <property type="entry name" value="REC"/>
    <property type="match status" value="1"/>
</dbReference>
<keyword evidence="5 8" id="KW-0238">DNA-binding</keyword>
<dbReference type="SUPFAM" id="SSF52172">
    <property type="entry name" value="CheY-like"/>
    <property type="match status" value="1"/>
</dbReference>
<comment type="subcellular location">
    <subcellularLocation>
        <location evidence="1">Cytoplasm</location>
    </subcellularLocation>
</comment>
<proteinExistence type="predicted"/>
<keyword evidence="2 7" id="KW-0597">Phosphoprotein</keyword>
<comment type="caution">
    <text evidence="11">The sequence shown here is derived from an EMBL/GenBank/DDBJ whole genome shotgun (WGS) entry which is preliminary data.</text>
</comment>
<dbReference type="CDD" id="cd17574">
    <property type="entry name" value="REC_OmpR"/>
    <property type="match status" value="1"/>
</dbReference>
<reference evidence="11" key="2">
    <citation type="submission" date="2020-09" db="EMBL/GenBank/DDBJ databases">
        <authorList>
            <person name="Sun Q."/>
            <person name="Zhou Y."/>
        </authorList>
    </citation>
    <scope>NUCLEOTIDE SEQUENCE</scope>
    <source>
        <strain evidence="11">CGMCC 1.15760</strain>
    </source>
</reference>
<dbReference type="InterPro" id="IPR001789">
    <property type="entry name" value="Sig_transdc_resp-reg_receiver"/>
</dbReference>
<accession>A0A917G1Z7</accession>
<dbReference type="Gene3D" id="6.10.250.690">
    <property type="match status" value="1"/>
</dbReference>
<dbReference type="SUPFAM" id="SSF46894">
    <property type="entry name" value="C-terminal effector domain of the bipartite response regulators"/>
    <property type="match status" value="1"/>
</dbReference>
<evidence type="ECO:0000256" key="8">
    <source>
        <dbReference type="PROSITE-ProRule" id="PRU01091"/>
    </source>
</evidence>
<protein>
    <submittedName>
        <fullName evidence="11">Transcriptional regulatory protein YcbL</fullName>
    </submittedName>
</protein>
<evidence type="ECO:0000256" key="6">
    <source>
        <dbReference type="ARBA" id="ARBA00023163"/>
    </source>
</evidence>
<keyword evidence="6" id="KW-0804">Transcription</keyword>
<dbReference type="Gene3D" id="1.10.10.10">
    <property type="entry name" value="Winged helix-like DNA-binding domain superfamily/Winged helix DNA-binding domain"/>
    <property type="match status" value="1"/>
</dbReference>
<dbReference type="GO" id="GO:0000156">
    <property type="term" value="F:phosphorelay response regulator activity"/>
    <property type="evidence" value="ECO:0007669"/>
    <property type="project" value="TreeGrafter"/>
</dbReference>
<dbReference type="RefSeq" id="WP_188614044.1">
    <property type="nucleotide sequence ID" value="NZ_BMJT01000003.1"/>
</dbReference>
<keyword evidence="12" id="KW-1185">Reference proteome</keyword>
<dbReference type="GO" id="GO:0005829">
    <property type="term" value="C:cytosol"/>
    <property type="evidence" value="ECO:0007669"/>
    <property type="project" value="TreeGrafter"/>
</dbReference>
<keyword evidence="3" id="KW-0902">Two-component regulatory system</keyword>
<evidence type="ECO:0000256" key="3">
    <source>
        <dbReference type="ARBA" id="ARBA00023012"/>
    </source>
</evidence>
<evidence type="ECO:0000313" key="12">
    <source>
        <dbReference type="Proteomes" id="UP000616608"/>
    </source>
</evidence>
<feature type="domain" description="OmpR/PhoB-type" evidence="10">
    <location>
        <begin position="130"/>
        <end position="231"/>
    </location>
</feature>
<feature type="domain" description="Response regulatory" evidence="9">
    <location>
        <begin position="4"/>
        <end position="117"/>
    </location>
</feature>
<dbReference type="SMART" id="SM00862">
    <property type="entry name" value="Trans_reg_C"/>
    <property type="match status" value="1"/>
</dbReference>
<dbReference type="GO" id="GO:0000976">
    <property type="term" value="F:transcription cis-regulatory region binding"/>
    <property type="evidence" value="ECO:0007669"/>
    <property type="project" value="TreeGrafter"/>
</dbReference>
<evidence type="ECO:0000256" key="4">
    <source>
        <dbReference type="ARBA" id="ARBA00023015"/>
    </source>
</evidence>
<dbReference type="PROSITE" id="PS50110">
    <property type="entry name" value="RESPONSE_REGULATORY"/>
    <property type="match status" value="1"/>
</dbReference>
<dbReference type="InterPro" id="IPR011006">
    <property type="entry name" value="CheY-like_superfamily"/>
</dbReference>
<organism evidence="11 12">
    <name type="scientific">Lysinibacillus alkalisoli</name>
    <dbReference type="NCBI Taxonomy" id="1911548"/>
    <lineage>
        <taxon>Bacteria</taxon>
        <taxon>Bacillati</taxon>
        <taxon>Bacillota</taxon>
        <taxon>Bacilli</taxon>
        <taxon>Bacillales</taxon>
        <taxon>Bacillaceae</taxon>
        <taxon>Lysinibacillus</taxon>
    </lineage>
</organism>
<dbReference type="EMBL" id="BMJT01000003">
    <property type="protein sequence ID" value="GGG18461.1"/>
    <property type="molecule type" value="Genomic_DNA"/>
</dbReference>
<dbReference type="InterPro" id="IPR036388">
    <property type="entry name" value="WH-like_DNA-bd_sf"/>
</dbReference>
<dbReference type="Proteomes" id="UP000616608">
    <property type="component" value="Unassembled WGS sequence"/>
</dbReference>
<dbReference type="PANTHER" id="PTHR48111:SF26">
    <property type="entry name" value="STAGE 0 SPORULATION PROTEIN A HOMOLOG"/>
    <property type="match status" value="1"/>
</dbReference>
<dbReference type="Gene3D" id="3.40.50.2300">
    <property type="match status" value="1"/>
</dbReference>
<dbReference type="GO" id="GO:0032993">
    <property type="term" value="C:protein-DNA complex"/>
    <property type="evidence" value="ECO:0007669"/>
    <property type="project" value="TreeGrafter"/>
</dbReference>
<evidence type="ECO:0000259" key="10">
    <source>
        <dbReference type="PROSITE" id="PS51755"/>
    </source>
</evidence>
<name>A0A917G1Z7_9BACI</name>
<evidence type="ECO:0000256" key="7">
    <source>
        <dbReference type="PROSITE-ProRule" id="PRU00169"/>
    </source>
</evidence>
<feature type="modified residue" description="4-aspartylphosphate" evidence="7">
    <location>
        <position position="53"/>
    </location>
</feature>
<dbReference type="InterPro" id="IPR001867">
    <property type="entry name" value="OmpR/PhoB-type_DNA-bd"/>
</dbReference>
<gene>
    <name evidence="11" type="primary">ycbL</name>
    <name evidence="11" type="ORF">GCM10007425_11180</name>
</gene>
<evidence type="ECO:0000256" key="5">
    <source>
        <dbReference type="ARBA" id="ARBA00023125"/>
    </source>
</evidence>
<dbReference type="PANTHER" id="PTHR48111">
    <property type="entry name" value="REGULATOR OF RPOS"/>
    <property type="match status" value="1"/>
</dbReference>
<evidence type="ECO:0000256" key="2">
    <source>
        <dbReference type="ARBA" id="ARBA00022553"/>
    </source>
</evidence>
<feature type="DNA-binding region" description="OmpR/PhoB-type" evidence="8">
    <location>
        <begin position="130"/>
        <end position="231"/>
    </location>
</feature>
<dbReference type="Pfam" id="PF00072">
    <property type="entry name" value="Response_reg"/>
    <property type="match status" value="1"/>
</dbReference>
<sequence length="234" mass="27471">MNEKLLLIEDDREIARIIRDTLTKEHYEVTWATTGLEGWEDFQNTTYDLVLVDLMLPEMDGFTVIKNIRLKSEVPIIILSAKKEDMDKVEGFTQGADDYMAKPFSLVELKARVASQIRRWQRYQGVKEPTTIIQYEHQLTVDWQNEIVTLHGERLSLTTIEFDLFTLLAQHPTRTFTKEELYEHVWQLAATKSDLHTVTVHIKSLREKLHDPVKTPHYIQTVWGKGYRFIGERI</sequence>
<evidence type="ECO:0000256" key="1">
    <source>
        <dbReference type="ARBA" id="ARBA00004496"/>
    </source>
</evidence>
<dbReference type="InterPro" id="IPR039420">
    <property type="entry name" value="WalR-like"/>
</dbReference>
<dbReference type="AlphaFoldDB" id="A0A917G1Z7"/>